<proteinExistence type="predicted"/>
<protein>
    <submittedName>
        <fullName evidence="1">Uncharacterized protein</fullName>
    </submittedName>
</protein>
<sequence length="228" mass="26009">KKLKMSQNDYNVTINQSFSYRIIVQFYEKSCRGLRFPKVSVCCKKCAPISDICSSPQLLKVLTIAMSAVCEQSIKNAGVEKFIVKNLLSSIENSITNSIIVSSNRSMDAIVEMFEMNEYTACLKKKNTRRKKKKLTVKLINKLIATILHKILINKKEIIVLVAAIKTTGTILDYQHKGSLLQDVFNTFNDGFKNLIRIVEIMNLIIETRFYNFAESIDNNRINTAEHT</sequence>
<dbReference type="EMBL" id="KQ976724">
    <property type="protein sequence ID" value="KYM76645.1"/>
    <property type="molecule type" value="Genomic_DNA"/>
</dbReference>
<organism evidence="1 2">
    <name type="scientific">Atta colombica</name>
    <dbReference type="NCBI Taxonomy" id="520822"/>
    <lineage>
        <taxon>Eukaryota</taxon>
        <taxon>Metazoa</taxon>
        <taxon>Ecdysozoa</taxon>
        <taxon>Arthropoda</taxon>
        <taxon>Hexapoda</taxon>
        <taxon>Insecta</taxon>
        <taxon>Pterygota</taxon>
        <taxon>Neoptera</taxon>
        <taxon>Endopterygota</taxon>
        <taxon>Hymenoptera</taxon>
        <taxon>Apocrita</taxon>
        <taxon>Aculeata</taxon>
        <taxon>Formicoidea</taxon>
        <taxon>Formicidae</taxon>
        <taxon>Myrmicinae</taxon>
        <taxon>Atta</taxon>
    </lineage>
</organism>
<dbReference type="AlphaFoldDB" id="A0A151HYE2"/>
<evidence type="ECO:0000313" key="1">
    <source>
        <dbReference type="EMBL" id="KYM76645.1"/>
    </source>
</evidence>
<gene>
    <name evidence="1" type="ORF">ALC53_12940</name>
</gene>
<evidence type="ECO:0000313" key="2">
    <source>
        <dbReference type="Proteomes" id="UP000078540"/>
    </source>
</evidence>
<accession>A0A151HYE2</accession>
<name>A0A151HYE2_9HYME</name>
<feature type="non-terminal residue" evidence="1">
    <location>
        <position position="1"/>
    </location>
</feature>
<keyword evidence="2" id="KW-1185">Reference proteome</keyword>
<dbReference type="Proteomes" id="UP000078540">
    <property type="component" value="Unassembled WGS sequence"/>
</dbReference>
<reference evidence="1 2" key="1">
    <citation type="submission" date="2015-09" db="EMBL/GenBank/DDBJ databases">
        <title>Atta colombica WGS genome.</title>
        <authorList>
            <person name="Nygaard S."/>
            <person name="Hu H."/>
            <person name="Boomsma J."/>
            <person name="Zhang G."/>
        </authorList>
    </citation>
    <scope>NUCLEOTIDE SEQUENCE [LARGE SCALE GENOMIC DNA]</scope>
    <source>
        <strain evidence="1">Treedump-2</strain>
        <tissue evidence="1">Whole body</tissue>
    </source>
</reference>